<sequence length="369" mass="42272">MFANALDENLCLFSDLLDGNRIEQCFQQTDKQLFLSIESGLVFQVTWTQFHLLVNLLGLLLVCDVVDDLLDLLVKVIWDLLSIDEKFQNRSQILESTHTVMELVSNIHDRVESSGYSGRDGNRCLFRKSLDLEQGLDFLVGWSASLQIVVQANEVVIAASKLSKKTERCVRMLMVVWQRSQVFPQSLHDVLDDWLQNRIEILSSEIVNAEFQRSQTLADQFLRAIQSIHQRFHQVAQMRNKNTQSDRNCQTELHTIGSLADVVYSSDLRINLFRCGRITASLAAWNKFTDIKHNLNSRMRIFDLMMSMSPSSFNFDITNMIRIPEKFDVVVSLARKNCGMCNRAAFFNIDSNIISSCDWVTSLNAEGSR</sequence>
<gene>
    <name evidence="1" type="ORF">OGAPHI_006104</name>
</gene>
<reference evidence="1" key="1">
    <citation type="journal article" date="2021" name="Open Biol.">
        <title>Shared evolutionary footprints suggest mitochondrial oxidative damage underlies multiple complex I losses in fungi.</title>
        <authorList>
            <person name="Schikora-Tamarit M.A."/>
            <person name="Marcet-Houben M."/>
            <person name="Nosek J."/>
            <person name="Gabaldon T."/>
        </authorList>
    </citation>
    <scope>NUCLEOTIDE SEQUENCE</scope>
    <source>
        <strain evidence="1">CBS6075</strain>
    </source>
</reference>
<proteinExistence type="predicted"/>
<dbReference type="GeneID" id="70238068"/>
<keyword evidence="2" id="KW-1185">Reference proteome</keyword>
<evidence type="ECO:0000313" key="2">
    <source>
        <dbReference type="Proteomes" id="UP000769157"/>
    </source>
</evidence>
<comment type="caution">
    <text evidence="1">The sequence shown here is derived from an EMBL/GenBank/DDBJ whole genome shotgun (WGS) entry which is preliminary data.</text>
</comment>
<dbReference type="AlphaFoldDB" id="A0A9P8T1G5"/>
<evidence type="ECO:0000313" key="1">
    <source>
        <dbReference type="EMBL" id="KAH3661925.1"/>
    </source>
</evidence>
<reference evidence="1" key="2">
    <citation type="submission" date="2021-01" db="EMBL/GenBank/DDBJ databases">
        <authorList>
            <person name="Schikora-Tamarit M.A."/>
        </authorList>
    </citation>
    <scope>NUCLEOTIDE SEQUENCE</scope>
    <source>
        <strain evidence="1">CBS6075</strain>
    </source>
</reference>
<dbReference type="RefSeq" id="XP_046059029.1">
    <property type="nucleotide sequence ID" value="XM_046207358.1"/>
</dbReference>
<organism evidence="1 2">
    <name type="scientific">Ogataea philodendri</name>
    <dbReference type="NCBI Taxonomy" id="1378263"/>
    <lineage>
        <taxon>Eukaryota</taxon>
        <taxon>Fungi</taxon>
        <taxon>Dikarya</taxon>
        <taxon>Ascomycota</taxon>
        <taxon>Saccharomycotina</taxon>
        <taxon>Pichiomycetes</taxon>
        <taxon>Pichiales</taxon>
        <taxon>Pichiaceae</taxon>
        <taxon>Ogataea</taxon>
    </lineage>
</organism>
<name>A0A9P8T1G5_9ASCO</name>
<accession>A0A9P8T1G5</accession>
<protein>
    <submittedName>
        <fullName evidence="1">Uncharacterized protein</fullName>
    </submittedName>
</protein>
<dbReference type="EMBL" id="JAEUBE010000414">
    <property type="protein sequence ID" value="KAH3661925.1"/>
    <property type="molecule type" value="Genomic_DNA"/>
</dbReference>
<dbReference type="Proteomes" id="UP000769157">
    <property type="component" value="Unassembled WGS sequence"/>
</dbReference>